<dbReference type="eggNOG" id="COG0583">
    <property type="taxonomic scope" value="Bacteria"/>
</dbReference>
<evidence type="ECO:0000256" key="1">
    <source>
        <dbReference type="ARBA" id="ARBA00009437"/>
    </source>
</evidence>
<evidence type="ECO:0000256" key="4">
    <source>
        <dbReference type="ARBA" id="ARBA00023163"/>
    </source>
</evidence>
<dbReference type="RefSeq" id="WP_016656493.1">
    <property type="nucleotide sequence ID" value="NZ_KE340353.1"/>
</dbReference>
<dbReference type="STRING" id="632955.GCA_000829675_03453"/>
<keyword evidence="3" id="KW-0238">DNA-binding</keyword>
<dbReference type="GO" id="GO:0006351">
    <property type="term" value="P:DNA-templated transcription"/>
    <property type="evidence" value="ECO:0007669"/>
    <property type="project" value="TreeGrafter"/>
</dbReference>
<evidence type="ECO:0000256" key="3">
    <source>
        <dbReference type="ARBA" id="ARBA00023125"/>
    </source>
</evidence>
<keyword evidence="7" id="KW-1185">Reference proteome</keyword>
<keyword evidence="4" id="KW-0804">Transcription</keyword>
<accession>S3P3E2</accession>
<dbReference type="PROSITE" id="PS50931">
    <property type="entry name" value="HTH_LYSR"/>
    <property type="match status" value="1"/>
</dbReference>
<dbReference type="OrthoDB" id="9786526at2"/>
<dbReference type="FunFam" id="1.10.10.10:FF:000001">
    <property type="entry name" value="LysR family transcriptional regulator"/>
    <property type="match status" value="1"/>
</dbReference>
<proteinExistence type="inferred from homology"/>
<dbReference type="Gene3D" id="3.40.190.290">
    <property type="match status" value="1"/>
</dbReference>
<dbReference type="InterPro" id="IPR000847">
    <property type="entry name" value="LysR_HTH_N"/>
</dbReference>
<organism evidence="6 7">
    <name type="scientific">Acinetobacter rudis CIP 110305</name>
    <dbReference type="NCBI Taxonomy" id="421052"/>
    <lineage>
        <taxon>Bacteria</taxon>
        <taxon>Pseudomonadati</taxon>
        <taxon>Pseudomonadota</taxon>
        <taxon>Gammaproteobacteria</taxon>
        <taxon>Moraxellales</taxon>
        <taxon>Moraxellaceae</taxon>
        <taxon>Acinetobacter</taxon>
    </lineage>
</organism>
<dbReference type="EMBL" id="ATGI01000027">
    <property type="protein sequence ID" value="EPF73331.1"/>
    <property type="molecule type" value="Genomic_DNA"/>
</dbReference>
<name>S3P3E2_9GAMM</name>
<evidence type="ECO:0000313" key="6">
    <source>
        <dbReference type="EMBL" id="EPF73331.1"/>
    </source>
</evidence>
<dbReference type="InterPro" id="IPR058163">
    <property type="entry name" value="LysR-type_TF_proteobact-type"/>
</dbReference>
<keyword evidence="2" id="KW-0805">Transcription regulation</keyword>
<evidence type="ECO:0000313" key="7">
    <source>
        <dbReference type="Proteomes" id="UP000014568"/>
    </source>
</evidence>
<comment type="similarity">
    <text evidence="1">Belongs to the LysR transcriptional regulatory family.</text>
</comment>
<evidence type="ECO:0000256" key="2">
    <source>
        <dbReference type="ARBA" id="ARBA00023015"/>
    </source>
</evidence>
<dbReference type="SUPFAM" id="SSF53850">
    <property type="entry name" value="Periplasmic binding protein-like II"/>
    <property type="match status" value="1"/>
</dbReference>
<dbReference type="GO" id="GO:0043565">
    <property type="term" value="F:sequence-specific DNA binding"/>
    <property type="evidence" value="ECO:0007669"/>
    <property type="project" value="TreeGrafter"/>
</dbReference>
<gene>
    <name evidence="6" type="ORF">F945_02087</name>
</gene>
<reference evidence="6 7" key="1">
    <citation type="submission" date="2013-06" db="EMBL/GenBank/DDBJ databases">
        <title>The Genome Sequence of Acinetobacter rudis CIP 110305.</title>
        <authorList>
            <consortium name="The Broad Institute Genome Sequencing Platform"/>
            <consortium name="The Broad Institute Genome Sequencing Center for Infectious Disease"/>
            <person name="Cerqueira G."/>
            <person name="Feldgarden M."/>
            <person name="Courvalin P."/>
            <person name="Perichon B."/>
            <person name="Grillot-Courvalin C."/>
            <person name="Clermont D."/>
            <person name="Rocha E."/>
            <person name="Yoon E.-J."/>
            <person name="Nemec A."/>
            <person name="Young S.K."/>
            <person name="Zeng Q."/>
            <person name="Gargeya S."/>
            <person name="Fitzgerald M."/>
            <person name="Abouelleil A."/>
            <person name="Alvarado L."/>
            <person name="Berlin A.M."/>
            <person name="Chapman S.B."/>
            <person name="Dewar J."/>
            <person name="Goldberg J."/>
            <person name="Griggs A."/>
            <person name="Gujja S."/>
            <person name="Hansen M."/>
            <person name="Howarth C."/>
            <person name="Imamovic A."/>
            <person name="Larimer J."/>
            <person name="McCowan C."/>
            <person name="Murphy C."/>
            <person name="Pearson M."/>
            <person name="Priest M."/>
            <person name="Roberts A."/>
            <person name="Saif S."/>
            <person name="Shea T."/>
            <person name="Sykes S."/>
            <person name="Wortman J."/>
            <person name="Nusbaum C."/>
            <person name="Birren B."/>
        </authorList>
    </citation>
    <scope>NUCLEOTIDE SEQUENCE [LARGE SCALE GENOMIC DNA]</scope>
    <source>
        <strain evidence="6 7">CIP 110305</strain>
    </source>
</reference>
<dbReference type="InterPro" id="IPR005119">
    <property type="entry name" value="LysR_subst-bd"/>
</dbReference>
<comment type="caution">
    <text evidence="6">The sequence shown here is derived from an EMBL/GenBank/DDBJ whole genome shotgun (WGS) entry which is preliminary data.</text>
</comment>
<sequence length="293" mass="33133">MDQFKAMTVFVNIVEQGSLTAAAEKLNCSTTAVVRTLAALEKQLGIRLINRNTRTISITLEGNEYYGWSKHILNEMDIMANVFEAKIHQPTGLLKITAPMTFGQLVVSPLVCEYLNQFKEMSIQLILTDRNEDLMQDHYDLAIRIGSLPDSTFIATPIGSTHLIRCASPVFLQQVTLQQPMDLAHCRCIVFNDLGKKWQFIKQGKSYHVDVHATLLTNQIAVAKKACVEGVGVAQFFHYQVAEELKTGQLVELFEDHEQAKIPINLIYPHSKLLSSRVKHFLTWFKQKVSETI</sequence>
<evidence type="ECO:0000259" key="5">
    <source>
        <dbReference type="PROSITE" id="PS50931"/>
    </source>
</evidence>
<dbReference type="PATRIC" id="fig|421052.3.peg.2036"/>
<dbReference type="InterPro" id="IPR036388">
    <property type="entry name" value="WH-like_DNA-bd_sf"/>
</dbReference>
<dbReference type="Gene3D" id="1.10.10.10">
    <property type="entry name" value="Winged helix-like DNA-binding domain superfamily/Winged helix DNA-binding domain"/>
    <property type="match status" value="1"/>
</dbReference>
<dbReference type="HOGENOM" id="CLU_039613_16_2_6"/>
<dbReference type="Pfam" id="PF00126">
    <property type="entry name" value="HTH_1"/>
    <property type="match status" value="1"/>
</dbReference>
<feature type="domain" description="HTH lysR-type" evidence="5">
    <location>
        <begin position="1"/>
        <end position="59"/>
    </location>
</feature>
<dbReference type="PANTHER" id="PTHR30537">
    <property type="entry name" value="HTH-TYPE TRANSCRIPTIONAL REGULATOR"/>
    <property type="match status" value="1"/>
</dbReference>
<dbReference type="InterPro" id="IPR036390">
    <property type="entry name" value="WH_DNA-bd_sf"/>
</dbReference>
<dbReference type="PANTHER" id="PTHR30537:SF5">
    <property type="entry name" value="HTH-TYPE TRANSCRIPTIONAL ACTIVATOR TTDR-RELATED"/>
    <property type="match status" value="1"/>
</dbReference>
<dbReference type="AlphaFoldDB" id="S3P3E2"/>
<dbReference type="SUPFAM" id="SSF46785">
    <property type="entry name" value="Winged helix' DNA-binding domain"/>
    <property type="match status" value="1"/>
</dbReference>
<protein>
    <recommendedName>
        <fullName evidence="5">HTH lysR-type domain-containing protein</fullName>
    </recommendedName>
</protein>
<dbReference type="Pfam" id="PF03466">
    <property type="entry name" value="LysR_substrate"/>
    <property type="match status" value="1"/>
</dbReference>
<dbReference type="Proteomes" id="UP000014568">
    <property type="component" value="Unassembled WGS sequence"/>
</dbReference>
<dbReference type="GO" id="GO:0003700">
    <property type="term" value="F:DNA-binding transcription factor activity"/>
    <property type="evidence" value="ECO:0007669"/>
    <property type="project" value="InterPro"/>
</dbReference>